<dbReference type="EMBL" id="CP000927">
    <property type="protein sequence ID" value="ABZ69597.1"/>
    <property type="molecule type" value="Genomic_DNA"/>
</dbReference>
<name>B0T6I0_CAUSK</name>
<proteinExistence type="predicted"/>
<gene>
    <name evidence="1" type="ordered locus">Caul_0463</name>
</gene>
<organism evidence="1">
    <name type="scientific">Caulobacter sp. (strain K31)</name>
    <dbReference type="NCBI Taxonomy" id="366602"/>
    <lineage>
        <taxon>Bacteria</taxon>
        <taxon>Pseudomonadati</taxon>
        <taxon>Pseudomonadota</taxon>
        <taxon>Alphaproteobacteria</taxon>
        <taxon>Caulobacterales</taxon>
        <taxon>Caulobacteraceae</taxon>
        <taxon>Caulobacter</taxon>
    </lineage>
</organism>
<evidence type="ECO:0000313" key="1">
    <source>
        <dbReference type="EMBL" id="ABZ69597.1"/>
    </source>
</evidence>
<reference evidence="1" key="1">
    <citation type="submission" date="2008-01" db="EMBL/GenBank/DDBJ databases">
        <title>Complete sequence of chromosome of Caulobacter sp. K31.</title>
        <authorList>
            <consortium name="US DOE Joint Genome Institute"/>
            <person name="Copeland A."/>
            <person name="Lucas S."/>
            <person name="Lapidus A."/>
            <person name="Barry K."/>
            <person name="Glavina del Rio T."/>
            <person name="Dalin E."/>
            <person name="Tice H."/>
            <person name="Pitluck S."/>
            <person name="Bruce D."/>
            <person name="Goodwin L."/>
            <person name="Thompson L.S."/>
            <person name="Brettin T."/>
            <person name="Detter J.C."/>
            <person name="Han C."/>
            <person name="Schmutz J."/>
            <person name="Larimer F."/>
            <person name="Land M."/>
            <person name="Hauser L."/>
            <person name="Kyrpides N."/>
            <person name="Kim E."/>
            <person name="Stephens C."/>
            <person name="Richardson P."/>
        </authorList>
    </citation>
    <scope>NUCLEOTIDE SEQUENCE [LARGE SCALE GENOMIC DNA]</scope>
    <source>
        <strain evidence="1">K31</strain>
    </source>
</reference>
<dbReference type="STRING" id="366602.Caul_0463"/>
<dbReference type="KEGG" id="cak:Caul_0463"/>
<accession>B0T6I0</accession>
<dbReference type="AlphaFoldDB" id="B0T6I0"/>
<sequence>MPVAACWGGEMRGHWKLAIGGLIAFSLSILAQAPAGAEEAMVRTSADGAGPSHLFWLTGPSAGQPGDDIVGVVDPLFAAVRFYSVRRATLDGEPLGSRLKPLGACGLPIDLRPWRVHQTKAGVMIETMPNPGVAGFQAKAAALLSRYYLISRTIADSGLAAEADLKSVNWDPGAAKSCGAYDGVPKALRARQPYAAARGAKFPARTIILTNGPQALTSRDSLIVRSPKDGLYRLTSARELEPSGTRRVVQITEVLPSSDGMLRLRQSILTYLDGQVVASRRFDETLLRSKLGQKPIAVTPVGELLVMGLIADGQGKKMFAIVSCGQIDKPVRPGDLSACRDGEAYTTRNISDETPVAGPPAFTQPAGVPAGETQLKNARALFDLTEDVRTVTWRADASKLRVDCRSATGCPVQGETYVAIRGLRLTRGPYEQTGMAYAQTEDPRATLDGFLQVSRAGGWDARLSNLDAAGVKTPGNLKDGFGPDLGIDCSALVQLAWGAIASSARLSTEGLQKAPPGYVCPDRLPNADWLKSGDAIGINTANGPHHVVLLGAAFMLDGASSGWLVLESASGCDGVCWSVYDPSFFNGWGLYRASKRSDLKCPPASLATGIPSHPIPTLDDAWRAAVGDASAWPSP</sequence>
<protein>
    <submittedName>
        <fullName evidence="1">Uncharacterized protein</fullName>
    </submittedName>
</protein>
<dbReference type="HOGENOM" id="CLU_430667_0_0_5"/>